<protein>
    <submittedName>
        <fullName evidence="1">Uncharacterized protein</fullName>
    </submittedName>
</protein>
<sequence>MPPSSALLFPRPSSSLFVAFATPSAVFSLHFPSPSPSDPTTLTYVCICLRLRLRLRLSPPSPDSDLSQSHQPDFGLSAVPTATLDRDLDLLALLPVLHTLPYLPYYPPDIIDRFCRPLTAWSFWLPRYLVSAARRQKPRQMVDRNTRRRLFQRLVIPIFDDFIAPTLA</sequence>
<dbReference type="EMBL" id="JBAWTH010000033">
    <property type="protein sequence ID" value="KAL2284940.1"/>
    <property type="molecule type" value="Genomic_DNA"/>
</dbReference>
<name>A0ABR4ER82_9PEZI</name>
<evidence type="ECO:0000313" key="1">
    <source>
        <dbReference type="EMBL" id="KAL2284940.1"/>
    </source>
</evidence>
<comment type="caution">
    <text evidence="1">The sequence shown here is derived from an EMBL/GenBank/DDBJ whole genome shotgun (WGS) entry which is preliminary data.</text>
</comment>
<gene>
    <name evidence="1" type="ORF">FJTKL_08491</name>
</gene>
<organism evidence="1 2">
    <name type="scientific">Diaporthe vaccinii</name>
    <dbReference type="NCBI Taxonomy" id="105482"/>
    <lineage>
        <taxon>Eukaryota</taxon>
        <taxon>Fungi</taxon>
        <taxon>Dikarya</taxon>
        <taxon>Ascomycota</taxon>
        <taxon>Pezizomycotina</taxon>
        <taxon>Sordariomycetes</taxon>
        <taxon>Sordariomycetidae</taxon>
        <taxon>Diaporthales</taxon>
        <taxon>Diaporthaceae</taxon>
        <taxon>Diaporthe</taxon>
        <taxon>Diaporthe eres species complex</taxon>
    </lineage>
</organism>
<accession>A0ABR4ER82</accession>
<evidence type="ECO:0000313" key="2">
    <source>
        <dbReference type="Proteomes" id="UP001600888"/>
    </source>
</evidence>
<keyword evidence="2" id="KW-1185">Reference proteome</keyword>
<proteinExistence type="predicted"/>
<dbReference type="Proteomes" id="UP001600888">
    <property type="component" value="Unassembled WGS sequence"/>
</dbReference>
<reference evidence="1 2" key="1">
    <citation type="submission" date="2024-03" db="EMBL/GenBank/DDBJ databases">
        <title>A high-quality draft genome sequence of Diaporthe vaccinii, a causative agent of upright dieback and viscid rot disease in cranberry plants.</title>
        <authorList>
            <person name="Sarrasin M."/>
            <person name="Lang B.F."/>
            <person name="Burger G."/>
        </authorList>
    </citation>
    <scope>NUCLEOTIDE SEQUENCE [LARGE SCALE GENOMIC DNA]</scope>
    <source>
        <strain evidence="1 2">IS7</strain>
    </source>
</reference>